<dbReference type="RefSeq" id="WP_331847623.1">
    <property type="nucleotide sequence ID" value="NZ_JAZHPZ010000008.1"/>
</dbReference>
<evidence type="ECO:0000313" key="1">
    <source>
        <dbReference type="EMBL" id="MEF2967403.1"/>
    </source>
</evidence>
<keyword evidence="2" id="KW-1185">Reference proteome</keyword>
<reference evidence="1 2" key="1">
    <citation type="submission" date="2024-02" db="EMBL/GenBank/DDBJ databases">
        <title>A nitrogen-fixing paenibacillus bacterium.</title>
        <authorList>
            <person name="Zhang W.L."/>
            <person name="Chen S.F."/>
        </authorList>
    </citation>
    <scope>NUCLEOTIDE SEQUENCE [LARGE SCALE GENOMIC DNA]</scope>
    <source>
        <strain evidence="1 2">M1</strain>
    </source>
</reference>
<comment type="caution">
    <text evidence="1">The sequence shown here is derived from an EMBL/GenBank/DDBJ whole genome shotgun (WGS) entry which is preliminary data.</text>
</comment>
<dbReference type="Gene3D" id="3.40.50.300">
    <property type="entry name" value="P-loop containing nucleotide triphosphate hydrolases"/>
    <property type="match status" value="1"/>
</dbReference>
<dbReference type="InterPro" id="IPR027417">
    <property type="entry name" value="P-loop_NTPase"/>
</dbReference>
<protein>
    <recommendedName>
        <fullName evidence="3">Helicase/UvrB N-terminal domain-containing protein</fullName>
    </recommendedName>
</protein>
<gene>
    <name evidence="1" type="ORF">V3851_16375</name>
</gene>
<evidence type="ECO:0008006" key="3">
    <source>
        <dbReference type="Google" id="ProtNLM"/>
    </source>
</evidence>
<accession>A0ABU7VUI2</accession>
<name>A0ABU7VUI2_9BACL</name>
<dbReference type="EMBL" id="JAZHPZ010000008">
    <property type="protein sequence ID" value="MEF2967403.1"/>
    <property type="molecule type" value="Genomic_DNA"/>
</dbReference>
<evidence type="ECO:0000313" key="2">
    <source>
        <dbReference type="Proteomes" id="UP001306950"/>
    </source>
</evidence>
<proteinExistence type="predicted"/>
<organism evidence="1 2">
    <name type="scientific">Paenibacillus haidiansis</name>
    <dbReference type="NCBI Taxonomy" id="1574488"/>
    <lineage>
        <taxon>Bacteria</taxon>
        <taxon>Bacillati</taxon>
        <taxon>Bacillota</taxon>
        <taxon>Bacilli</taxon>
        <taxon>Bacillales</taxon>
        <taxon>Paenibacillaceae</taxon>
        <taxon>Paenibacillus</taxon>
    </lineage>
</organism>
<sequence>MAFKSNYQGGASIESPEALLLDLRNRKVEGILSHQADVLRVYQNKLKSSDVAMELPTGSGKTLIGLLVGHIGGVC</sequence>
<dbReference type="Proteomes" id="UP001306950">
    <property type="component" value="Unassembled WGS sequence"/>
</dbReference>